<proteinExistence type="predicted"/>
<protein>
    <submittedName>
        <fullName evidence="2">Uncharacterized protein</fullName>
    </submittedName>
</protein>
<keyword evidence="3" id="KW-1185">Reference proteome</keyword>
<evidence type="ECO:0000256" key="1">
    <source>
        <dbReference type="SAM" id="MobiDB-lite"/>
    </source>
</evidence>
<organism evidence="2 3">
    <name type="scientific">Longispora fulva</name>
    <dbReference type="NCBI Taxonomy" id="619741"/>
    <lineage>
        <taxon>Bacteria</taxon>
        <taxon>Bacillati</taxon>
        <taxon>Actinomycetota</taxon>
        <taxon>Actinomycetes</taxon>
        <taxon>Micromonosporales</taxon>
        <taxon>Micromonosporaceae</taxon>
        <taxon>Longispora</taxon>
    </lineage>
</organism>
<evidence type="ECO:0000313" key="3">
    <source>
        <dbReference type="Proteomes" id="UP000622552"/>
    </source>
</evidence>
<accession>A0A8J7GDF2</accession>
<name>A0A8J7GDF2_9ACTN</name>
<evidence type="ECO:0000313" key="2">
    <source>
        <dbReference type="EMBL" id="MBG6138513.1"/>
    </source>
</evidence>
<gene>
    <name evidence="2" type="ORF">IW245_004707</name>
</gene>
<feature type="region of interest" description="Disordered" evidence="1">
    <location>
        <begin position="1"/>
        <end position="31"/>
    </location>
</feature>
<sequence>MDMIEDFGLDIFEPAHDETDAADPAEHAEPE</sequence>
<comment type="caution">
    <text evidence="2">The sequence shown here is derived from an EMBL/GenBank/DDBJ whole genome shotgun (WGS) entry which is preliminary data.</text>
</comment>
<dbReference type="AlphaFoldDB" id="A0A8J7GDF2"/>
<reference evidence="2" key="1">
    <citation type="submission" date="2020-11" db="EMBL/GenBank/DDBJ databases">
        <title>Sequencing the genomes of 1000 actinobacteria strains.</title>
        <authorList>
            <person name="Klenk H.-P."/>
        </authorList>
    </citation>
    <scope>NUCLEOTIDE SEQUENCE</scope>
    <source>
        <strain evidence="2">DSM 45356</strain>
    </source>
</reference>
<dbReference type="EMBL" id="JADOUF010000001">
    <property type="protein sequence ID" value="MBG6138513.1"/>
    <property type="molecule type" value="Genomic_DNA"/>
</dbReference>
<dbReference type="Proteomes" id="UP000622552">
    <property type="component" value="Unassembled WGS sequence"/>
</dbReference>
<feature type="compositionally biased region" description="Basic and acidic residues" evidence="1">
    <location>
        <begin position="13"/>
        <end position="31"/>
    </location>
</feature>